<comment type="similarity">
    <text evidence="1 2">Belongs to the UPF0179 family.</text>
</comment>
<dbReference type="AlphaFoldDB" id="A0A9Y1FMK4"/>
<dbReference type="Proteomes" id="UP001200513">
    <property type="component" value="Chromosome"/>
</dbReference>
<dbReference type="Pfam" id="PF03684">
    <property type="entry name" value="UPF0179"/>
    <property type="match status" value="1"/>
</dbReference>
<dbReference type="EMBL" id="CP084167">
    <property type="protein sequence ID" value="UJG42792.1"/>
    <property type="molecule type" value="Genomic_DNA"/>
</dbReference>
<proteinExistence type="inferred from homology"/>
<name>A0A9Y1FMK4_9ARCH</name>
<reference evidence="3" key="1">
    <citation type="journal article" date="2022" name="Nat. Microbiol.">
        <title>Unique mobile elements and scalable gene flow at the prokaryote-eukaryote boundary revealed by circularized Asgard archaea genomes.</title>
        <authorList>
            <person name="Wu F."/>
            <person name="Speth D.R."/>
            <person name="Philosof A."/>
            <person name="Cremiere A."/>
            <person name="Narayanan A."/>
            <person name="Barco R.A."/>
            <person name="Connon S.A."/>
            <person name="Amend J.P."/>
            <person name="Antoshechkin I.A."/>
            <person name="Orphan V.J."/>
        </authorList>
    </citation>
    <scope>NUCLEOTIDE SEQUENCE</scope>
    <source>
        <strain evidence="3">PR6</strain>
    </source>
</reference>
<evidence type="ECO:0000256" key="2">
    <source>
        <dbReference type="HAMAP-Rule" id="MF_00498"/>
    </source>
</evidence>
<dbReference type="PANTHER" id="PTHR40699:SF1">
    <property type="entry name" value="UPF0179 PROTEIN MJ1627"/>
    <property type="match status" value="1"/>
</dbReference>
<evidence type="ECO:0000313" key="3">
    <source>
        <dbReference type="EMBL" id="UJG42792.1"/>
    </source>
</evidence>
<sequence>MKITLVPKSVANLGYVFSHIGELPECDQCKLRSVCIDSLVKGKNYKVVEIKKKEHVCPIDETKMMVCKVEEISPVIIIKKEKNLPVMEGLTITIEPIECDEIFCENYEKCIRNFDQGFRKVKIKKEFKKVDCPLDYDLVEVEVDKQE</sequence>
<dbReference type="HAMAP" id="MF_00498">
    <property type="entry name" value="UPF0179"/>
    <property type="match status" value="1"/>
</dbReference>
<protein>
    <recommendedName>
        <fullName evidence="2">UPF0179 protein K9W46_10455</fullName>
    </recommendedName>
</protein>
<evidence type="ECO:0000256" key="1">
    <source>
        <dbReference type="ARBA" id="ARBA00010824"/>
    </source>
</evidence>
<organism evidence="3">
    <name type="scientific">Candidatus Heimdallarchaeum endolithica</name>
    <dbReference type="NCBI Taxonomy" id="2876572"/>
    <lineage>
        <taxon>Archaea</taxon>
        <taxon>Promethearchaeati</taxon>
        <taxon>Candidatus Heimdallarchaeota</taxon>
        <taxon>Candidatus Heimdallarchaeia (ex Rinke et al. 2021) (nom. nud.)</taxon>
        <taxon>Candidatus Heimdallarchaeales</taxon>
        <taxon>Candidatus Heimdallarchaeaceae</taxon>
        <taxon>Candidatus Heimdallarchaeum</taxon>
    </lineage>
</organism>
<gene>
    <name evidence="3" type="ORF">K9W46_10455</name>
</gene>
<dbReference type="InterPro" id="IPR005369">
    <property type="entry name" value="UPF0179"/>
</dbReference>
<accession>A0A9Y1FMK4</accession>
<dbReference type="PANTHER" id="PTHR40699">
    <property type="entry name" value="UPF0179 PROTEIN MJ1627"/>
    <property type="match status" value="1"/>
</dbReference>